<comment type="similarity">
    <text evidence="1">Belongs to the TolB family.</text>
</comment>
<dbReference type="Pfam" id="PF00486">
    <property type="entry name" value="Trans_reg_C"/>
    <property type="match status" value="1"/>
</dbReference>
<dbReference type="PROSITE" id="PS51755">
    <property type="entry name" value="OMPR_PHOB"/>
    <property type="match status" value="1"/>
</dbReference>
<dbReference type="SMART" id="SM00862">
    <property type="entry name" value="Trans_reg_C"/>
    <property type="match status" value="1"/>
</dbReference>
<evidence type="ECO:0000256" key="3">
    <source>
        <dbReference type="PROSITE-ProRule" id="PRU01091"/>
    </source>
</evidence>
<dbReference type="InterPro" id="IPR036388">
    <property type="entry name" value="WH-like_DNA-bd_sf"/>
</dbReference>
<dbReference type="GO" id="GO:0000160">
    <property type="term" value="P:phosphorelay signal transduction system"/>
    <property type="evidence" value="ECO:0007669"/>
    <property type="project" value="InterPro"/>
</dbReference>
<dbReference type="InterPro" id="IPR001867">
    <property type="entry name" value="OmpR/PhoB-type_DNA-bd"/>
</dbReference>
<evidence type="ECO:0000259" key="4">
    <source>
        <dbReference type="PROSITE" id="PS51755"/>
    </source>
</evidence>
<evidence type="ECO:0000313" key="5">
    <source>
        <dbReference type="EMBL" id="KZN47066.1"/>
    </source>
</evidence>
<dbReference type="SUPFAM" id="SSF69304">
    <property type="entry name" value="Tricorn protease N-terminal domain"/>
    <property type="match status" value="1"/>
</dbReference>
<dbReference type="PATRIC" id="fig|1365253.3.peg.2589"/>
<gene>
    <name evidence="5" type="ORF">N482_10765</name>
</gene>
<dbReference type="InterPro" id="IPR011659">
    <property type="entry name" value="WD40"/>
</dbReference>
<dbReference type="OrthoDB" id="9782895at2"/>
<dbReference type="CDD" id="cd00383">
    <property type="entry name" value="trans_reg_C"/>
    <property type="match status" value="1"/>
</dbReference>
<protein>
    <recommendedName>
        <fullName evidence="4">OmpR/PhoB-type domain-containing protein</fullName>
    </recommendedName>
</protein>
<dbReference type="Pfam" id="PF07676">
    <property type="entry name" value="PD40"/>
    <property type="match status" value="2"/>
</dbReference>
<dbReference type="RefSeq" id="WP_063377221.1">
    <property type="nucleotide sequence ID" value="NZ_AUXT01000160.1"/>
</dbReference>
<dbReference type="SUPFAM" id="SSF82171">
    <property type="entry name" value="DPP6 N-terminal domain-like"/>
    <property type="match status" value="1"/>
</dbReference>
<evidence type="ECO:0000256" key="2">
    <source>
        <dbReference type="ARBA" id="ARBA00023125"/>
    </source>
</evidence>
<dbReference type="EMBL" id="AUXT01000160">
    <property type="protein sequence ID" value="KZN47066.1"/>
    <property type="molecule type" value="Genomic_DNA"/>
</dbReference>
<dbReference type="GO" id="GO:0003677">
    <property type="term" value="F:DNA binding"/>
    <property type="evidence" value="ECO:0007669"/>
    <property type="project" value="UniProtKB-UniRule"/>
</dbReference>
<dbReference type="Gene3D" id="2.130.10.10">
    <property type="entry name" value="YVTN repeat-like/Quinoprotein amine dehydrogenase"/>
    <property type="match status" value="1"/>
</dbReference>
<evidence type="ECO:0000256" key="1">
    <source>
        <dbReference type="ARBA" id="ARBA00009820"/>
    </source>
</evidence>
<organism evidence="5 6">
    <name type="scientific">Pseudoalteromonas luteoviolacea NCIMB 1942</name>
    <dbReference type="NCBI Taxonomy" id="1365253"/>
    <lineage>
        <taxon>Bacteria</taxon>
        <taxon>Pseudomonadati</taxon>
        <taxon>Pseudomonadota</taxon>
        <taxon>Gammaproteobacteria</taxon>
        <taxon>Alteromonadales</taxon>
        <taxon>Pseudoalteromonadaceae</taxon>
        <taxon>Pseudoalteromonas</taxon>
    </lineage>
</organism>
<dbReference type="PANTHER" id="PTHR36842:SF1">
    <property type="entry name" value="PROTEIN TOLB"/>
    <property type="match status" value="1"/>
</dbReference>
<dbReference type="PANTHER" id="PTHR36842">
    <property type="entry name" value="PROTEIN TOLB HOMOLOG"/>
    <property type="match status" value="1"/>
</dbReference>
<dbReference type="AlphaFoldDB" id="A0A167BZD5"/>
<dbReference type="Gene3D" id="1.10.10.10">
    <property type="entry name" value="Winged helix-like DNA-binding domain superfamily/Winged helix DNA-binding domain"/>
    <property type="match status" value="1"/>
</dbReference>
<dbReference type="Proteomes" id="UP000076587">
    <property type="component" value="Unassembled WGS sequence"/>
</dbReference>
<dbReference type="InterPro" id="IPR016032">
    <property type="entry name" value="Sig_transdc_resp-reg_C-effctor"/>
</dbReference>
<keyword evidence="2 3" id="KW-0238">DNA-binding</keyword>
<dbReference type="SUPFAM" id="SSF46894">
    <property type="entry name" value="C-terminal effector domain of the bipartite response regulators"/>
    <property type="match status" value="1"/>
</dbReference>
<feature type="DNA-binding region" description="OmpR/PhoB-type" evidence="3">
    <location>
        <begin position="4"/>
        <end position="103"/>
    </location>
</feature>
<evidence type="ECO:0000313" key="6">
    <source>
        <dbReference type="Proteomes" id="UP000076587"/>
    </source>
</evidence>
<proteinExistence type="inferred from homology"/>
<comment type="caution">
    <text evidence="5">The sequence shown here is derived from an EMBL/GenBank/DDBJ whole genome shotgun (WGS) entry which is preliminary data.</text>
</comment>
<dbReference type="InterPro" id="IPR011042">
    <property type="entry name" value="6-blade_b-propeller_TolB-like"/>
</dbReference>
<name>A0A167BZD5_9GAMM</name>
<reference evidence="5 6" key="1">
    <citation type="submission" date="2013-07" db="EMBL/GenBank/DDBJ databases">
        <title>Comparative Genomic and Metabolomic Analysis of Twelve Strains of Pseudoalteromonas luteoviolacea.</title>
        <authorList>
            <person name="Vynne N.G."/>
            <person name="Mansson M."/>
            <person name="Gram L."/>
        </authorList>
    </citation>
    <scope>NUCLEOTIDE SEQUENCE [LARGE SCALE GENOMIC DNA]</scope>
    <source>
        <strain evidence="5 6">NCIMB 1942</strain>
    </source>
</reference>
<sequence length="693" mass="78806">MTNHDVFSLGPYIVHVNENQITCLDENYPAPPKVVNVLRYLAEQHPKVVSRDELIEQIWDGNQAVGEKALTNTIWQVRQFFNHPNAEIEVIETIRKRGYKLNVTPQPVGIEKPLVQSDYTNKSLVFPLIVVASIISGVMFSLQKKVTQQDITSGVTSITKMPGSELRPVPSPDGKLLAFTSNAGGDRQLYVKTLGDENVPLQQVTFADKSPFKAVWSSDQSALYFAQKNAVSCEIVKLSLNTKEISKLANCPVKSGYNYIAISNDGKTLAFHGQEEGDPSDGIYFLDLARQNAKPTRFRCAVDCQYRDRDMAFSPDGKTLAVTQRKSKTLERIALYTLNGQELKILSQDHSDIVGLSWHPSGDYLAYGEQTADKRTGFIVNVANEQKYKIDIAGFSYPSFSNDKGIFFQKRRENYFVASYQLGDEVAISPQPLIESHFANQNAVYSKEQNKLAFLSNESGHYELWLSDQDGFNRTQLTHLNKKLRYPTWSADGTKLLVVSVVENKEDDQIYIYNLASKELTKLELRLGVVGRPIWHPNNKDLVIKQKVGGRSNLFKLDIESFELTQLTHKGAYIGNFIDPQTLIYSYGDTLWKQDLREANKRERLLSKSEFNNNYSWTRYEDKIFFKSEGQGFYTIKSYDFVSETVTPVVRIPQEQVTDSDVLSYNSKKHQLILTMRLTPQSDIKYYVPELDR</sequence>
<feature type="domain" description="OmpR/PhoB-type" evidence="4">
    <location>
        <begin position="4"/>
        <end position="103"/>
    </location>
</feature>
<accession>A0A167BZD5</accession>
<dbReference type="InterPro" id="IPR015943">
    <property type="entry name" value="WD40/YVTN_repeat-like_dom_sf"/>
</dbReference>
<dbReference type="Gene3D" id="2.120.10.30">
    <property type="entry name" value="TolB, C-terminal domain"/>
    <property type="match status" value="2"/>
</dbReference>
<dbReference type="GO" id="GO:0006355">
    <property type="term" value="P:regulation of DNA-templated transcription"/>
    <property type="evidence" value="ECO:0007669"/>
    <property type="project" value="InterPro"/>
</dbReference>